<organism evidence="1 2">
    <name type="scientific">Metallosphaera hakonensis JCM 8857 = DSM 7519</name>
    <dbReference type="NCBI Taxonomy" id="1293036"/>
    <lineage>
        <taxon>Archaea</taxon>
        <taxon>Thermoproteota</taxon>
        <taxon>Thermoprotei</taxon>
        <taxon>Sulfolobales</taxon>
        <taxon>Sulfolobaceae</taxon>
        <taxon>Metallosphaera</taxon>
    </lineage>
</organism>
<reference evidence="2" key="2">
    <citation type="submission" date="2020-03" db="EMBL/GenBank/DDBJ databases">
        <title>Complete Genome Sequences of Extremely Thermoacidophilic, Metal-Mobilizing Type-Strain Members of the Archaeal Family Sulfolobaceae: Acidianus brierleyi DSM-1651T, Acidianus sulfidivorans DSM-18786T, Metallosphaera hakonensis DSM-7519T, and Metallosphaera prunae DSM-10039T.</title>
        <authorList>
            <person name="Counts J.A."/>
            <person name="Kelly R.M."/>
        </authorList>
    </citation>
    <scope>NUCLEOTIDE SEQUENCE [LARGE SCALE GENOMIC DNA]</scope>
    <source>
        <strain evidence="2">HO1-1</strain>
    </source>
</reference>
<dbReference type="STRING" id="1293036.GCA_001315825_00137"/>
<dbReference type="OrthoDB" id="42836at2157"/>
<evidence type="ECO:0000313" key="1">
    <source>
        <dbReference type="EMBL" id="AWR99618.1"/>
    </source>
</evidence>
<dbReference type="InterPro" id="IPR011032">
    <property type="entry name" value="GroES-like_sf"/>
</dbReference>
<keyword evidence="2" id="KW-1185">Reference proteome</keyword>
<evidence type="ECO:0000313" key="2">
    <source>
        <dbReference type="Proteomes" id="UP000247586"/>
    </source>
</evidence>
<proteinExistence type="predicted"/>
<name>A0A2U9IUA6_9CREN</name>
<dbReference type="GeneID" id="36835254"/>
<protein>
    <submittedName>
        <fullName evidence="1">Alcohol dehydrogenase</fullName>
    </submittedName>
</protein>
<dbReference type="Proteomes" id="UP000247586">
    <property type="component" value="Chromosome"/>
</dbReference>
<dbReference type="AlphaFoldDB" id="A0A2U9IUA6"/>
<sequence>MKSIVFNQGIILTETTEIPVGQGYVEIAPEKVLVDGLENAIFLGLLWVRPNLILGSIGLGKVTDVGIGIDQSIIGKKVLIMPYSPSRGGIGTEVNGVLAERSVVPLDSVVVLPDDIDDRSLLLPFISLALQIKELTKGSPTLVIGSGLTAIIFKAITDGNVEFADDSISLKNQFSKRWDYVVVSTLSGWARHVAEKILTEDGKVFVPKFLNSWPPYIPNSGIPLYPKARKDWIDLLDSKEIENIIKNFIGRSDNVIASIPTPKPGIIADVKKTLK</sequence>
<reference evidence="2" key="3">
    <citation type="submission" date="2020-03" db="EMBL/GenBank/DDBJ databases">
        <title>Sequencing and Assembly of Multiple Reported Metal-Biooxidizing Members of the Extremely Thermoacidophilic Archaeal Family Sulfolobaceae.</title>
        <authorList>
            <person name="Counts J.A."/>
            <person name="Kelly R.M."/>
        </authorList>
    </citation>
    <scope>NUCLEOTIDE SEQUENCE [LARGE SCALE GENOMIC DNA]</scope>
    <source>
        <strain evidence="2">HO1-1</strain>
    </source>
</reference>
<reference evidence="1 2" key="1">
    <citation type="submission" date="2018-05" db="EMBL/GenBank/DDBJ databases">
        <title>Complete Genome Sequences of Extremely Thermoacidophilic, Metal-Mobilizing Type-Strain Members of the Archaeal Family Sulfolobaceae: Acidianus brierleyi DSM-1651T, Acidianus sulfidivorans DSM-18786T, Metallosphaera hakonensis DSM-7519T, and Metallosphaera prunae DSM-10039T.</title>
        <authorList>
            <person name="Counts J.A."/>
            <person name="Kelly R.M."/>
        </authorList>
    </citation>
    <scope>NUCLEOTIDE SEQUENCE [LARGE SCALE GENOMIC DNA]</scope>
    <source>
        <strain evidence="1 2">HO1-1</strain>
    </source>
</reference>
<gene>
    <name evidence="1" type="ORF">DFR87_07890</name>
</gene>
<dbReference type="SUPFAM" id="SSF50129">
    <property type="entry name" value="GroES-like"/>
    <property type="match status" value="1"/>
</dbReference>
<dbReference type="KEGG" id="mhk:DFR87_07890"/>
<dbReference type="RefSeq" id="WP_054836030.1">
    <property type="nucleotide sequence ID" value="NZ_BBBA01000001.1"/>
</dbReference>
<dbReference type="EMBL" id="CP029287">
    <property type="protein sequence ID" value="AWR99618.1"/>
    <property type="molecule type" value="Genomic_DNA"/>
</dbReference>
<accession>A0A2U9IUA6</accession>
<dbReference type="Gene3D" id="3.90.180.10">
    <property type="entry name" value="Medium-chain alcohol dehydrogenases, catalytic domain"/>
    <property type="match status" value="1"/>
</dbReference>